<keyword evidence="2" id="KW-0645">Protease</keyword>
<reference evidence="8" key="1">
    <citation type="submission" date="2016-01" db="EMBL/GenBank/DDBJ databases">
        <authorList>
            <person name="Regsiter A."/>
            <person name="william w."/>
        </authorList>
    </citation>
    <scope>NUCLEOTIDE SEQUENCE [LARGE SCALE GENOMIC DNA]</scope>
    <source>
        <strain evidence="8">CFBP 6623</strain>
    </source>
</reference>
<proteinExistence type="predicted"/>
<dbReference type="Gene3D" id="3.90.1310.10">
    <property type="entry name" value="Penicillin-binding protein 2a (Domain 2)"/>
    <property type="match status" value="1"/>
</dbReference>
<dbReference type="Pfam" id="PF03717">
    <property type="entry name" value="PBP_dimer"/>
    <property type="match status" value="1"/>
</dbReference>
<keyword evidence="8" id="KW-1185">Reference proteome</keyword>
<dbReference type="InterPro" id="IPR050515">
    <property type="entry name" value="Beta-lactam/transpept"/>
</dbReference>
<keyword evidence="3 4" id="KW-0472">Membrane</keyword>
<dbReference type="InterPro" id="IPR012338">
    <property type="entry name" value="Beta-lactam/transpept-like"/>
</dbReference>
<dbReference type="Gene3D" id="3.40.710.10">
    <property type="entry name" value="DD-peptidase/beta-lactamase superfamily"/>
    <property type="match status" value="1"/>
</dbReference>
<dbReference type="GO" id="GO:0004180">
    <property type="term" value="F:carboxypeptidase activity"/>
    <property type="evidence" value="ECO:0007669"/>
    <property type="project" value="UniProtKB-KW"/>
</dbReference>
<dbReference type="GO" id="GO:0005886">
    <property type="term" value="C:plasma membrane"/>
    <property type="evidence" value="ECO:0007669"/>
    <property type="project" value="TreeGrafter"/>
</dbReference>
<keyword evidence="2" id="KW-0121">Carboxypeptidase</keyword>
<comment type="subcellular location">
    <subcellularLocation>
        <location evidence="1">Membrane</location>
    </subcellularLocation>
</comment>
<evidence type="ECO:0000256" key="2">
    <source>
        <dbReference type="ARBA" id="ARBA00022645"/>
    </source>
</evidence>
<keyword evidence="4" id="KW-0812">Transmembrane</keyword>
<organism evidence="7 8">
    <name type="scientific">Agrobacterium tomkonis CFBP 6623</name>
    <dbReference type="NCBI Taxonomy" id="1183432"/>
    <lineage>
        <taxon>Bacteria</taxon>
        <taxon>Pseudomonadati</taxon>
        <taxon>Pseudomonadota</taxon>
        <taxon>Alphaproteobacteria</taxon>
        <taxon>Hyphomicrobiales</taxon>
        <taxon>Rhizobiaceae</taxon>
        <taxon>Rhizobium/Agrobacterium group</taxon>
        <taxon>Agrobacterium</taxon>
        <taxon>Agrobacterium tumefaciens complex</taxon>
    </lineage>
</organism>
<dbReference type="EMBL" id="FBWK01000019">
    <property type="protein sequence ID" value="CUX20988.1"/>
    <property type="molecule type" value="Genomic_DNA"/>
</dbReference>
<dbReference type="Proteomes" id="UP000191988">
    <property type="component" value="Unassembled WGS sequence"/>
</dbReference>
<accession>A0A1S7PGY4</accession>
<dbReference type="Gene3D" id="3.30.450.330">
    <property type="match status" value="1"/>
</dbReference>
<dbReference type="InterPro" id="IPR001460">
    <property type="entry name" value="PCN-bd_Tpept"/>
</dbReference>
<dbReference type="SUPFAM" id="SSF56519">
    <property type="entry name" value="Penicillin binding protein dimerisation domain"/>
    <property type="match status" value="1"/>
</dbReference>
<evidence type="ECO:0000259" key="6">
    <source>
        <dbReference type="Pfam" id="PF03717"/>
    </source>
</evidence>
<evidence type="ECO:0000256" key="4">
    <source>
        <dbReference type="SAM" id="Phobius"/>
    </source>
</evidence>
<evidence type="ECO:0000313" key="8">
    <source>
        <dbReference type="Proteomes" id="UP000191988"/>
    </source>
</evidence>
<dbReference type="AlphaFoldDB" id="A0A1S7PGY4"/>
<name>A0A1S7PGY4_9HYPH</name>
<keyword evidence="4" id="KW-1133">Transmembrane helix</keyword>
<dbReference type="RefSeq" id="WP_408606462.1">
    <property type="nucleotide sequence ID" value="NZ_LT009723.1"/>
</dbReference>
<dbReference type="InterPro" id="IPR036138">
    <property type="entry name" value="PBP_dimer_sf"/>
</dbReference>
<feature type="transmembrane region" description="Helical" evidence="4">
    <location>
        <begin position="34"/>
        <end position="53"/>
    </location>
</feature>
<dbReference type="Pfam" id="PF00905">
    <property type="entry name" value="Transpeptidase"/>
    <property type="match status" value="1"/>
</dbReference>
<dbReference type="InterPro" id="IPR005311">
    <property type="entry name" value="PBP_dimer"/>
</dbReference>
<feature type="domain" description="Penicillin-binding protein transpeptidase" evidence="5">
    <location>
        <begin position="247"/>
        <end position="553"/>
    </location>
</feature>
<feature type="domain" description="Penicillin-binding protein dimerisation" evidence="6">
    <location>
        <begin position="73"/>
        <end position="185"/>
    </location>
</feature>
<protein>
    <submittedName>
        <fullName evidence="7">Penicillin-binding protein</fullName>
    </submittedName>
</protein>
<dbReference type="PANTHER" id="PTHR30627:SF1">
    <property type="entry name" value="PEPTIDOGLYCAN D,D-TRANSPEPTIDASE FTSI"/>
    <property type="match status" value="1"/>
</dbReference>
<evidence type="ECO:0000259" key="5">
    <source>
        <dbReference type="Pfam" id="PF00905"/>
    </source>
</evidence>
<dbReference type="SUPFAM" id="SSF56601">
    <property type="entry name" value="beta-lactamase/transpeptidase-like"/>
    <property type="match status" value="1"/>
</dbReference>
<sequence length="578" mass="63287">MSLIARYRRGTVGYLVLPAKKRGAKISARNRKRVGLLIVAFAIGYAAIAVRLLQYGYFSESEATASIPRSPHIIASRPDILDRNGQLIATDINLISLYAEPRRVVDANEAIEKLASVVPDLDWADLHRKLTSDSGFQWIRRQLTPRQEAEIMRLGIPGIGFRPEKRRFYPGGPVASHIVGHVNIDNQGLAGIERYLDRQGLADLRGVGLTDPTQLEPVRLSIDLRVQSIVHNVVSDALRNYRAEAAGAVVIDVDTGEVLAMASVPDYDPNEPSRRLADGTIDRDYEKGWFNRMSNSAVEMGSTFKAFTLAMGIDAGVVNLNSVVDASRPLKMGGFIIRDFHGRGRPLTIREVFRYSSNIGTAKVADLVGLESHQQFLFRLGLLSKMQTELPEIASPAAPRNWKKINSATISFGHGLATTPLQTAAAAAALVNGGMFRHPTFIADNDRRHQITGRRVLQASTSAKVRELFWYNGTQGSGRNAQVAGFDVGGKTGTAEKVIDGKYAKNLNFNTFLAAFPMHRPRYLVLSIIDAPLSGERGGRLAAFNAAPMVRDIIERAAPLLGVRPSFGNPQASPLMNY</sequence>
<dbReference type="PANTHER" id="PTHR30627">
    <property type="entry name" value="PEPTIDOGLYCAN D,D-TRANSPEPTIDASE"/>
    <property type="match status" value="1"/>
</dbReference>
<evidence type="ECO:0000313" key="7">
    <source>
        <dbReference type="EMBL" id="CUX20988.1"/>
    </source>
</evidence>
<evidence type="ECO:0000256" key="3">
    <source>
        <dbReference type="ARBA" id="ARBA00023136"/>
    </source>
</evidence>
<dbReference type="STRING" id="1183432.AGR3A_Cc260013"/>
<dbReference type="GO" id="GO:0071555">
    <property type="term" value="P:cell wall organization"/>
    <property type="evidence" value="ECO:0007669"/>
    <property type="project" value="TreeGrafter"/>
</dbReference>
<keyword evidence="2" id="KW-0378">Hydrolase</keyword>
<gene>
    <name evidence="7" type="primary">ftsI</name>
    <name evidence="7" type="ORF">AGR3A_Cc260013</name>
</gene>
<evidence type="ECO:0000256" key="1">
    <source>
        <dbReference type="ARBA" id="ARBA00004370"/>
    </source>
</evidence>
<dbReference type="GO" id="GO:0008658">
    <property type="term" value="F:penicillin binding"/>
    <property type="evidence" value="ECO:0007669"/>
    <property type="project" value="InterPro"/>
</dbReference>